<evidence type="ECO:0000313" key="2">
    <source>
        <dbReference type="EMBL" id="KAH7238098.1"/>
    </source>
</evidence>
<accession>A0A8K0W7H3</accession>
<evidence type="ECO:0000313" key="3">
    <source>
        <dbReference type="Proteomes" id="UP000813427"/>
    </source>
</evidence>
<feature type="compositionally biased region" description="Polar residues" evidence="1">
    <location>
        <begin position="390"/>
        <end position="401"/>
    </location>
</feature>
<organism evidence="2 3">
    <name type="scientific">Fusarium tricinctum</name>
    <dbReference type="NCBI Taxonomy" id="61284"/>
    <lineage>
        <taxon>Eukaryota</taxon>
        <taxon>Fungi</taxon>
        <taxon>Dikarya</taxon>
        <taxon>Ascomycota</taxon>
        <taxon>Pezizomycotina</taxon>
        <taxon>Sordariomycetes</taxon>
        <taxon>Hypocreomycetidae</taxon>
        <taxon>Hypocreales</taxon>
        <taxon>Nectriaceae</taxon>
        <taxon>Fusarium</taxon>
        <taxon>Fusarium tricinctum species complex</taxon>
    </lineage>
</organism>
<evidence type="ECO:0000256" key="1">
    <source>
        <dbReference type="SAM" id="MobiDB-lite"/>
    </source>
</evidence>
<gene>
    <name evidence="2" type="ORF">BKA59DRAFT_514398</name>
</gene>
<reference evidence="2" key="1">
    <citation type="journal article" date="2021" name="Nat. Commun.">
        <title>Genetic determinants of endophytism in the Arabidopsis root mycobiome.</title>
        <authorList>
            <person name="Mesny F."/>
            <person name="Miyauchi S."/>
            <person name="Thiergart T."/>
            <person name="Pickel B."/>
            <person name="Atanasova L."/>
            <person name="Karlsson M."/>
            <person name="Huettel B."/>
            <person name="Barry K.W."/>
            <person name="Haridas S."/>
            <person name="Chen C."/>
            <person name="Bauer D."/>
            <person name="Andreopoulos W."/>
            <person name="Pangilinan J."/>
            <person name="LaButti K."/>
            <person name="Riley R."/>
            <person name="Lipzen A."/>
            <person name="Clum A."/>
            <person name="Drula E."/>
            <person name="Henrissat B."/>
            <person name="Kohler A."/>
            <person name="Grigoriev I.V."/>
            <person name="Martin F.M."/>
            <person name="Hacquard S."/>
        </authorList>
    </citation>
    <scope>NUCLEOTIDE SEQUENCE</scope>
    <source>
        <strain evidence="2">MPI-SDFR-AT-0068</strain>
    </source>
</reference>
<dbReference type="AlphaFoldDB" id="A0A8K0W7H3"/>
<sequence length="449" mass="50821">MPPSPYLCDPRCLRSLPLLTSTPSITMRYEDWDVLLFEQESGVPFREFSVACHVIQHKEFMSPRASALPTVTCFVPSLKAGAPFRISIHSWKPIARQLVEDCECPVFEFKLFIDGDLVASISKPNSIHEPIKLPYIIENGPYEQTLKFPLFQQELLSQRHWSPADNLGRFKLIISEGVSYPSSDYKHVEKLKNLVVFSFQHAPQEILERLKIAWPNPAMWQRQQTSITTPQANSNFDINDQIAMLQSPFTFQGYVASEHENTYLRTTGFSTSLNSQPEVLNVQMSPWANTIPPQTEDLSPHMSTPQVQVFEEKSDQVPTWPASPGLADRLFGSDPLTQQTFLQQLYTPSNGSVPMPFVQPQPQRRAIHRSVELGRSPGDNPTRLLFGAPAQTSSQGSFNSDTVERAEKRLRPNTPAPAETLEGDQEHREPDTRLDYSRFELISMPGDII</sequence>
<protein>
    <submittedName>
        <fullName evidence="2">Uncharacterized protein</fullName>
    </submittedName>
</protein>
<comment type="caution">
    <text evidence="2">The sequence shown here is derived from an EMBL/GenBank/DDBJ whole genome shotgun (WGS) entry which is preliminary data.</text>
</comment>
<dbReference type="OrthoDB" id="2014058at2759"/>
<dbReference type="Proteomes" id="UP000813427">
    <property type="component" value="Unassembled WGS sequence"/>
</dbReference>
<feature type="region of interest" description="Disordered" evidence="1">
    <location>
        <begin position="387"/>
        <end position="435"/>
    </location>
</feature>
<keyword evidence="3" id="KW-1185">Reference proteome</keyword>
<feature type="compositionally biased region" description="Basic and acidic residues" evidence="1">
    <location>
        <begin position="424"/>
        <end position="435"/>
    </location>
</feature>
<proteinExistence type="predicted"/>
<name>A0A8K0W7H3_9HYPO</name>
<dbReference type="EMBL" id="JAGPXF010000006">
    <property type="protein sequence ID" value="KAH7238098.1"/>
    <property type="molecule type" value="Genomic_DNA"/>
</dbReference>